<dbReference type="PANTHER" id="PTHR43279:SF1">
    <property type="entry name" value="CATECHOL-2,3-DIOXYGENASE"/>
    <property type="match status" value="1"/>
</dbReference>
<dbReference type="Proteomes" id="UP000187464">
    <property type="component" value="Chromosome I"/>
</dbReference>
<dbReference type="Pfam" id="PF00903">
    <property type="entry name" value="Glyoxalase"/>
    <property type="match status" value="1"/>
</dbReference>
<evidence type="ECO:0000313" key="2">
    <source>
        <dbReference type="EMBL" id="SCD20604.1"/>
    </source>
</evidence>
<proteinExistence type="predicted"/>
<dbReference type="Gene3D" id="3.10.180.10">
    <property type="entry name" value="2,3-Dihydroxybiphenyl 1,2-Dioxygenase, domain 1"/>
    <property type="match status" value="2"/>
</dbReference>
<reference evidence="2 3" key="1">
    <citation type="submission" date="2016-08" db="EMBL/GenBank/DDBJ databases">
        <authorList>
            <person name="Seilhamer J.J."/>
        </authorList>
    </citation>
    <scope>NUCLEOTIDE SEQUENCE [LARGE SCALE GENOMIC DNA]</scope>
    <source>
        <strain evidence="2">M3/6</strain>
    </source>
</reference>
<dbReference type="SUPFAM" id="SSF54593">
    <property type="entry name" value="Glyoxalase/Bleomycin resistance protein/Dihydroxybiphenyl dioxygenase"/>
    <property type="match status" value="2"/>
</dbReference>
<sequence>MKFGAVHLEVTHRGKSLWFYRDIIGLRLRKENGYLEMGTDTETLVVLHPTAKLSGKHGYSGLYHFAIHLQSEAEFARVLARLISKRYPISPTDHTISKAIYLNDPDGITVEITFETPERFSEYIVKNGRFLSLDRDGTERLSAAPLDVGTLMQIVPHDGIQKPLPADTVIGHIHLYVGNLEKANDFYKQIGFEEHSFSPQIKFADLSAGGVFKHRMAINTWQGLNAPQPPDGTARMRHFTIKYVSEEGLKSALANVSKFEKTDKGYIVFDPSGTRIILTTGD</sequence>
<accession>A0A1R3TAI2</accession>
<dbReference type="InterPro" id="IPR037523">
    <property type="entry name" value="VOC_core"/>
</dbReference>
<dbReference type="GO" id="GO:0051213">
    <property type="term" value="F:dioxygenase activity"/>
    <property type="evidence" value="ECO:0007669"/>
    <property type="project" value="UniProtKB-KW"/>
</dbReference>
<dbReference type="InterPro" id="IPR029068">
    <property type="entry name" value="Glyas_Bleomycin-R_OHBP_Dase"/>
</dbReference>
<keyword evidence="2" id="KW-0223">Dioxygenase</keyword>
<dbReference type="PROSITE" id="PS51819">
    <property type="entry name" value="VOC"/>
    <property type="match status" value="1"/>
</dbReference>
<name>A0A1R3TAI2_9BACT</name>
<dbReference type="EMBL" id="LT605205">
    <property type="protein sequence ID" value="SCD20604.1"/>
    <property type="molecule type" value="Genomic_DNA"/>
</dbReference>
<feature type="domain" description="VOC" evidence="1">
    <location>
        <begin position="2"/>
        <end position="115"/>
    </location>
</feature>
<evidence type="ECO:0000259" key="1">
    <source>
        <dbReference type="PROSITE" id="PS51819"/>
    </source>
</evidence>
<dbReference type="STRING" id="1642647.PSM36_1787"/>
<dbReference type="PANTHER" id="PTHR43279">
    <property type="entry name" value="CATECHOL-2,3-DIOXYGENASE"/>
    <property type="match status" value="1"/>
</dbReference>
<keyword evidence="3" id="KW-1185">Reference proteome</keyword>
<dbReference type="AlphaFoldDB" id="A0A1R3TAI2"/>
<keyword evidence="2" id="KW-0560">Oxidoreductase</keyword>
<organism evidence="2 3">
    <name type="scientific">Proteiniphilum saccharofermentans</name>
    <dbReference type="NCBI Taxonomy" id="1642647"/>
    <lineage>
        <taxon>Bacteria</taxon>
        <taxon>Pseudomonadati</taxon>
        <taxon>Bacteroidota</taxon>
        <taxon>Bacteroidia</taxon>
        <taxon>Bacteroidales</taxon>
        <taxon>Dysgonomonadaceae</taxon>
        <taxon>Proteiniphilum</taxon>
    </lineage>
</organism>
<dbReference type="InterPro" id="IPR004360">
    <property type="entry name" value="Glyas_Fos-R_dOase_dom"/>
</dbReference>
<protein>
    <submittedName>
        <fullName evidence="2">Catechol-2,3-dioxygenase</fullName>
    </submittedName>
</protein>
<evidence type="ECO:0000313" key="3">
    <source>
        <dbReference type="Proteomes" id="UP000187464"/>
    </source>
</evidence>
<dbReference type="KEGG" id="psac:PSM36_1787"/>
<gene>
    <name evidence="2" type="ORF">PSM36_1787</name>
</gene>